<feature type="binding site" evidence="5">
    <location>
        <begin position="320"/>
        <end position="327"/>
    </location>
    <ligand>
        <name>ATP</name>
        <dbReference type="ChEBI" id="CHEBI:30616"/>
    </ligand>
</feature>
<dbReference type="PANTHER" id="PTHR11070">
    <property type="entry name" value="UVRD / RECB / PCRA DNA HELICASE FAMILY MEMBER"/>
    <property type="match status" value="1"/>
</dbReference>
<evidence type="ECO:0000313" key="9">
    <source>
        <dbReference type="Proteomes" id="UP000288711"/>
    </source>
</evidence>
<keyword evidence="3 5" id="KW-0347">Helicase</keyword>
<evidence type="ECO:0000313" key="8">
    <source>
        <dbReference type="EMBL" id="RWU82885.1"/>
    </source>
</evidence>
<dbReference type="Proteomes" id="UP000288711">
    <property type="component" value="Unassembled WGS sequence"/>
</dbReference>
<dbReference type="SUPFAM" id="SSF52540">
    <property type="entry name" value="P-loop containing nucleoside triphosphate hydrolases"/>
    <property type="match status" value="1"/>
</dbReference>
<keyword evidence="1 5" id="KW-0547">Nucleotide-binding</keyword>
<feature type="compositionally biased region" description="Basic and acidic residues" evidence="6">
    <location>
        <begin position="40"/>
        <end position="61"/>
    </location>
</feature>
<dbReference type="PROSITE" id="PS51198">
    <property type="entry name" value="UVRD_HELICASE_ATP_BIND"/>
    <property type="match status" value="1"/>
</dbReference>
<dbReference type="GO" id="GO:0016787">
    <property type="term" value="F:hydrolase activity"/>
    <property type="evidence" value="ECO:0007669"/>
    <property type="project" value="UniProtKB-UniRule"/>
</dbReference>
<feature type="compositionally biased region" description="Basic residues" evidence="6">
    <location>
        <begin position="63"/>
        <end position="72"/>
    </location>
</feature>
<dbReference type="InterPro" id="IPR027417">
    <property type="entry name" value="P-loop_NTPase"/>
</dbReference>
<evidence type="ECO:0000256" key="5">
    <source>
        <dbReference type="PROSITE-ProRule" id="PRU00560"/>
    </source>
</evidence>
<reference evidence="8 9" key="1">
    <citation type="journal article" date="2009" name="Int. J. Syst. Evol. Microbiol.">
        <title>Janibacter hoylei sp. nov., Bacillus isronensis sp. nov. and Bacillus aryabhattai sp. nov., isolated from cryotubes used for collecting air from the upper atmosphere.</title>
        <authorList>
            <person name="Shivaji S."/>
            <person name="Chaturvedi P."/>
            <person name="Begum Z."/>
            <person name="Pindi P.K."/>
            <person name="Manorama R."/>
            <person name="Padmanaban D.A."/>
            <person name="Shouche Y.S."/>
            <person name="Pawar S."/>
            <person name="Vaishampayan P."/>
            <person name="Dutt C.B."/>
            <person name="Datta G.N."/>
            <person name="Manchanda R.K."/>
            <person name="Rao U.R."/>
            <person name="Bhargava P.M."/>
            <person name="Narlikar J.V."/>
        </authorList>
    </citation>
    <scope>NUCLEOTIDE SEQUENCE [LARGE SCALE GENOMIC DNA]</scope>
    <source>
        <strain evidence="8 9">PVAS-1</strain>
    </source>
</reference>
<feature type="compositionally biased region" description="Basic and acidic residues" evidence="6">
    <location>
        <begin position="73"/>
        <end position="84"/>
    </location>
</feature>
<name>A0A444B3E6_9MICO</name>
<keyword evidence="9" id="KW-1185">Reference proteome</keyword>
<dbReference type="GO" id="GO:0005524">
    <property type="term" value="F:ATP binding"/>
    <property type="evidence" value="ECO:0007669"/>
    <property type="project" value="UniProtKB-UniRule"/>
</dbReference>
<evidence type="ECO:0000256" key="3">
    <source>
        <dbReference type="ARBA" id="ARBA00022806"/>
    </source>
</evidence>
<protein>
    <submittedName>
        <fullName evidence="8">Helicase</fullName>
    </submittedName>
</protein>
<evidence type="ECO:0000259" key="7">
    <source>
        <dbReference type="PROSITE" id="PS51198"/>
    </source>
</evidence>
<keyword evidence="4 5" id="KW-0067">ATP-binding</keyword>
<accession>A0A444B3E6</accession>
<sequence length="834" mass="91598">MTRTFTGVSLRPGGRRRGAALGRQGVSAVSCAPGVAGPDIRGDTDRATVDRSRRVDTDTSLRVKSRQAKKLPRPADQRSREHPREDLDWILPPIWRGAGRHVTDTHVDAVAAEIAIEQQHLDRVHTELAKAGQRADLVAVDGLSRGRTDRTGDVRDEEMSGLFERDALVYNAARRMAHLEHQHEGLVFGRLDLEHASGAGTEREIRYIGRLGVRDDDYEPLVIDWRAPAASPFYRATPVDNHGVIRRRVLRCRGEQVIGVEDDLMVPEAPDDLVVVGDGALLAALTRTRGQQMRDIVATIQTHQDEAIRASDRGITEISGGPGTGKTVVALHRAAYLLYANRRRYESGGILVIGPSSAYTAYIERVLPSLGEDSVTLRSLGDVVDVITAVRQEAPEVAAIKGSLQMRTVLKRLAARAVPGAPTSLRVMVGGLPVHLDERALTDIRRRALRDRTRNQATKHVRELLAEAAWRQVREGDRDEFLDAFDESLAVDDFVARWWPQVDPREALLWLADTELAYEVCRSVLSQGDAAALAHAARETLELGTWSVSDVALVDDLSVRLGQVEQPEAEERSFYEIEELDGVEELRAMGSAIRAPEMAHSLTPTTARERLLTGTVGRPGEYAHVLVDEAQDLSPMQWRMIGRRGRRASWTVVGDVAQASWPDIAEAERARDEAYGTQPRQSFHMTTNYRNAQEIFDYAREVILPVVPDADIPDAVRETGVRPVEVTFGDAIDTSRPDVGAVAAQALDALAAEVDGSIAVITPQRHAAAVLPLDGTHDGRVIVIDPLSTKGLEWDATLVVDPDAIVQESPGGARVLYVVLTRAAHRMSVLRPTD</sequence>
<dbReference type="EMBL" id="PIPF01000010">
    <property type="protein sequence ID" value="RWU82885.1"/>
    <property type="molecule type" value="Genomic_DNA"/>
</dbReference>
<dbReference type="GO" id="GO:0003677">
    <property type="term" value="F:DNA binding"/>
    <property type="evidence" value="ECO:0007669"/>
    <property type="project" value="InterPro"/>
</dbReference>
<comment type="caution">
    <text evidence="8">The sequence shown here is derived from an EMBL/GenBank/DDBJ whole genome shotgun (WGS) entry which is preliminary data.</text>
</comment>
<gene>
    <name evidence="8" type="ORF">CWN80_11535</name>
</gene>
<evidence type="ECO:0000256" key="1">
    <source>
        <dbReference type="ARBA" id="ARBA00022741"/>
    </source>
</evidence>
<dbReference type="AlphaFoldDB" id="A0A444B3E6"/>
<feature type="domain" description="UvrD-like helicase ATP-binding" evidence="7">
    <location>
        <begin position="299"/>
        <end position="692"/>
    </location>
</feature>
<evidence type="ECO:0000256" key="6">
    <source>
        <dbReference type="SAM" id="MobiDB-lite"/>
    </source>
</evidence>
<organism evidence="8 9">
    <name type="scientific">Janibacter hoylei PVAS-1</name>
    <dbReference type="NCBI Taxonomy" id="1210046"/>
    <lineage>
        <taxon>Bacteria</taxon>
        <taxon>Bacillati</taxon>
        <taxon>Actinomycetota</taxon>
        <taxon>Actinomycetes</taxon>
        <taxon>Micrococcales</taxon>
        <taxon>Intrasporangiaceae</taxon>
        <taxon>Janibacter</taxon>
    </lineage>
</organism>
<dbReference type="Gene3D" id="3.40.50.300">
    <property type="entry name" value="P-loop containing nucleotide triphosphate hydrolases"/>
    <property type="match status" value="3"/>
</dbReference>
<dbReference type="InterPro" id="IPR014016">
    <property type="entry name" value="UvrD-like_ATP-bd"/>
</dbReference>
<dbReference type="GO" id="GO:0005829">
    <property type="term" value="C:cytosol"/>
    <property type="evidence" value="ECO:0007669"/>
    <property type="project" value="TreeGrafter"/>
</dbReference>
<keyword evidence="2 5" id="KW-0378">Hydrolase</keyword>
<dbReference type="PANTHER" id="PTHR11070:SF45">
    <property type="entry name" value="DNA 3'-5' HELICASE"/>
    <property type="match status" value="1"/>
</dbReference>
<feature type="region of interest" description="Disordered" evidence="6">
    <location>
        <begin position="1"/>
        <end position="84"/>
    </location>
</feature>
<dbReference type="InterPro" id="IPR000212">
    <property type="entry name" value="DNA_helicase_UvrD/REP"/>
</dbReference>
<evidence type="ECO:0000256" key="2">
    <source>
        <dbReference type="ARBA" id="ARBA00022801"/>
    </source>
</evidence>
<dbReference type="Pfam" id="PF13245">
    <property type="entry name" value="AAA_19"/>
    <property type="match status" value="1"/>
</dbReference>
<dbReference type="GO" id="GO:0000725">
    <property type="term" value="P:recombinational repair"/>
    <property type="evidence" value="ECO:0007669"/>
    <property type="project" value="TreeGrafter"/>
</dbReference>
<dbReference type="GO" id="GO:0043138">
    <property type="term" value="F:3'-5' DNA helicase activity"/>
    <property type="evidence" value="ECO:0007669"/>
    <property type="project" value="TreeGrafter"/>
</dbReference>
<proteinExistence type="predicted"/>
<evidence type="ECO:0000256" key="4">
    <source>
        <dbReference type="ARBA" id="ARBA00022840"/>
    </source>
</evidence>